<sequence>MPKGPMHCNWVADPQDRRRLVLFMYQYRARLGEGGNPDKALLQDCVVFFESCGPPLEGAPKTAASCLGQWGTCREIFDAILQVIQRTHPGCSGFTYTQEGGFNITDETRDAWSTFVKAHPIFKPFANKGWDFRKGKAAPAATPSAAPPSARPPPPAPSTAVSTSLPPSSPKPDQNDDTAIAASLLALSQSTSNGLADRTNVGASSSSLSQSFDWDSLNSQFPIEFDDSEASQPFSDWSQTQYTQSPSHNNTFFTQNNALSSNNQNNEDALNSGAPLPPPAPLVVPPANPGLAPQTPAPASSSTSLKRNASDTENIPWSSTKRQRTTGPEAIQGLSASVAGIGDVIMKCFAPTESKSSALSPNSTRKQARALAVEDEKANHITKNMCLRLNLLFAEKASAADAYLAEKTGEERGELAVILLE</sequence>
<name>A0A8H6TIW9_MYCCL</name>
<dbReference type="AlphaFoldDB" id="A0A8H6TIW9"/>
<feature type="region of interest" description="Disordered" evidence="1">
    <location>
        <begin position="227"/>
        <end position="329"/>
    </location>
</feature>
<gene>
    <name evidence="2" type="ORF">HMN09_00310800</name>
</gene>
<comment type="caution">
    <text evidence="2">The sequence shown here is derived from an EMBL/GenBank/DDBJ whole genome shotgun (WGS) entry which is preliminary data.</text>
</comment>
<feature type="compositionally biased region" description="Pro residues" evidence="1">
    <location>
        <begin position="145"/>
        <end position="157"/>
    </location>
</feature>
<evidence type="ECO:0000313" key="2">
    <source>
        <dbReference type="EMBL" id="KAF7318034.1"/>
    </source>
</evidence>
<feature type="region of interest" description="Disordered" evidence="1">
    <location>
        <begin position="136"/>
        <end position="176"/>
    </location>
</feature>
<feature type="compositionally biased region" description="Polar residues" evidence="1">
    <location>
        <begin position="305"/>
        <end position="320"/>
    </location>
</feature>
<dbReference type="OrthoDB" id="3186724at2759"/>
<dbReference type="Proteomes" id="UP000613580">
    <property type="component" value="Unassembled WGS sequence"/>
</dbReference>
<feature type="compositionally biased region" description="Polar residues" evidence="1">
    <location>
        <begin position="230"/>
        <end position="254"/>
    </location>
</feature>
<proteinExistence type="predicted"/>
<protein>
    <submittedName>
        <fullName evidence="2">Myb-like domain-containing protein</fullName>
    </submittedName>
</protein>
<reference evidence="2" key="1">
    <citation type="submission" date="2020-05" db="EMBL/GenBank/DDBJ databases">
        <title>Mycena genomes resolve the evolution of fungal bioluminescence.</title>
        <authorList>
            <person name="Tsai I.J."/>
        </authorList>
    </citation>
    <scope>NUCLEOTIDE SEQUENCE</scope>
    <source>
        <strain evidence="2">110903Hualien_Pintung</strain>
    </source>
</reference>
<keyword evidence="3" id="KW-1185">Reference proteome</keyword>
<feature type="compositionally biased region" description="Pro residues" evidence="1">
    <location>
        <begin position="275"/>
        <end position="288"/>
    </location>
</feature>
<organism evidence="2 3">
    <name type="scientific">Mycena chlorophos</name>
    <name type="common">Agaric fungus</name>
    <name type="synonym">Agaricus chlorophos</name>
    <dbReference type="NCBI Taxonomy" id="658473"/>
    <lineage>
        <taxon>Eukaryota</taxon>
        <taxon>Fungi</taxon>
        <taxon>Dikarya</taxon>
        <taxon>Basidiomycota</taxon>
        <taxon>Agaricomycotina</taxon>
        <taxon>Agaricomycetes</taxon>
        <taxon>Agaricomycetidae</taxon>
        <taxon>Agaricales</taxon>
        <taxon>Marasmiineae</taxon>
        <taxon>Mycenaceae</taxon>
        <taxon>Mycena</taxon>
    </lineage>
</organism>
<evidence type="ECO:0000256" key="1">
    <source>
        <dbReference type="SAM" id="MobiDB-lite"/>
    </source>
</evidence>
<dbReference type="EMBL" id="JACAZE010000004">
    <property type="protein sequence ID" value="KAF7318034.1"/>
    <property type="molecule type" value="Genomic_DNA"/>
</dbReference>
<accession>A0A8H6TIW9</accession>
<evidence type="ECO:0000313" key="3">
    <source>
        <dbReference type="Proteomes" id="UP000613580"/>
    </source>
</evidence>
<feature type="compositionally biased region" description="Low complexity" evidence="1">
    <location>
        <begin position="289"/>
        <end position="304"/>
    </location>
</feature>
<feature type="compositionally biased region" description="Low complexity" evidence="1">
    <location>
        <begin position="255"/>
        <end position="274"/>
    </location>
</feature>